<evidence type="ECO:0000256" key="6">
    <source>
        <dbReference type="ARBA" id="ARBA00023136"/>
    </source>
</evidence>
<dbReference type="InterPro" id="IPR003370">
    <property type="entry name" value="Chromate_transpt"/>
</dbReference>
<dbReference type="EMBL" id="JWZX01002527">
    <property type="protein sequence ID" value="KOO28688.1"/>
    <property type="molecule type" value="Genomic_DNA"/>
</dbReference>
<comment type="similarity">
    <text evidence="2">Belongs to the chromate ion transporter (CHR) (TC 2.A.51) family.</text>
</comment>
<feature type="compositionally biased region" description="Low complexity" evidence="8">
    <location>
        <begin position="31"/>
        <end position="44"/>
    </location>
</feature>
<evidence type="ECO:0000256" key="7">
    <source>
        <dbReference type="SAM" id="Coils"/>
    </source>
</evidence>
<evidence type="ECO:0000256" key="8">
    <source>
        <dbReference type="SAM" id="MobiDB-lite"/>
    </source>
</evidence>
<feature type="coiled-coil region" evidence="7">
    <location>
        <begin position="153"/>
        <end position="244"/>
    </location>
</feature>
<protein>
    <submittedName>
        <fullName evidence="9">Uncharacterized protein</fullName>
    </submittedName>
</protein>
<keyword evidence="4" id="KW-0812">Transmembrane</keyword>
<keyword evidence="3" id="KW-1003">Cell membrane</keyword>
<name>A0A0M0JR01_9EUKA</name>
<evidence type="ECO:0000313" key="10">
    <source>
        <dbReference type="Proteomes" id="UP000037460"/>
    </source>
</evidence>
<evidence type="ECO:0000256" key="5">
    <source>
        <dbReference type="ARBA" id="ARBA00022989"/>
    </source>
</evidence>
<keyword evidence="7" id="KW-0175">Coiled coil</keyword>
<organism evidence="9 10">
    <name type="scientific">Chrysochromulina tobinii</name>
    <dbReference type="NCBI Taxonomy" id="1460289"/>
    <lineage>
        <taxon>Eukaryota</taxon>
        <taxon>Haptista</taxon>
        <taxon>Haptophyta</taxon>
        <taxon>Prymnesiophyceae</taxon>
        <taxon>Prymnesiales</taxon>
        <taxon>Chrysochromulinaceae</taxon>
        <taxon>Chrysochromulina</taxon>
    </lineage>
</organism>
<gene>
    <name evidence="9" type="ORF">Ctob_002592</name>
</gene>
<comment type="subcellular location">
    <subcellularLocation>
        <location evidence="1">Cell membrane</location>
        <topology evidence="1">Multi-pass membrane protein</topology>
    </subcellularLocation>
</comment>
<proteinExistence type="inferred from homology"/>
<accession>A0A0M0JR01</accession>
<dbReference type="Proteomes" id="UP000037460">
    <property type="component" value="Unassembled WGS sequence"/>
</dbReference>
<evidence type="ECO:0000256" key="3">
    <source>
        <dbReference type="ARBA" id="ARBA00022475"/>
    </source>
</evidence>
<keyword evidence="5" id="KW-1133">Transmembrane helix</keyword>
<keyword evidence="10" id="KW-1185">Reference proteome</keyword>
<feature type="non-terminal residue" evidence="9">
    <location>
        <position position="384"/>
    </location>
</feature>
<evidence type="ECO:0000313" key="9">
    <source>
        <dbReference type="EMBL" id="KOO28688.1"/>
    </source>
</evidence>
<evidence type="ECO:0000256" key="2">
    <source>
        <dbReference type="ARBA" id="ARBA00005262"/>
    </source>
</evidence>
<reference evidence="10" key="1">
    <citation type="journal article" date="2015" name="PLoS Genet.">
        <title>Genome Sequence and Transcriptome Analyses of Chrysochromulina tobin: Metabolic Tools for Enhanced Algal Fitness in the Prominent Order Prymnesiales (Haptophyceae).</title>
        <authorList>
            <person name="Hovde B.T."/>
            <person name="Deodato C.R."/>
            <person name="Hunsperger H.M."/>
            <person name="Ryken S.A."/>
            <person name="Yost W."/>
            <person name="Jha R.K."/>
            <person name="Patterson J."/>
            <person name="Monnat R.J. Jr."/>
            <person name="Barlow S.B."/>
            <person name="Starkenburg S.R."/>
            <person name="Cattolico R.A."/>
        </authorList>
    </citation>
    <scope>NUCLEOTIDE SEQUENCE</scope>
    <source>
        <strain evidence="10">CCMP291</strain>
    </source>
</reference>
<evidence type="ECO:0000256" key="1">
    <source>
        <dbReference type="ARBA" id="ARBA00004651"/>
    </source>
</evidence>
<feature type="region of interest" description="Disordered" evidence="8">
    <location>
        <begin position="19"/>
        <end position="54"/>
    </location>
</feature>
<comment type="caution">
    <text evidence="9">The sequence shown here is derived from an EMBL/GenBank/DDBJ whole genome shotgun (WGS) entry which is preliminary data.</text>
</comment>
<dbReference type="GO" id="GO:0015109">
    <property type="term" value="F:chromate transmembrane transporter activity"/>
    <property type="evidence" value="ECO:0007669"/>
    <property type="project" value="InterPro"/>
</dbReference>
<dbReference type="GO" id="GO:0005886">
    <property type="term" value="C:plasma membrane"/>
    <property type="evidence" value="ECO:0007669"/>
    <property type="project" value="UniProtKB-SubCell"/>
</dbReference>
<evidence type="ECO:0000256" key="4">
    <source>
        <dbReference type="ARBA" id="ARBA00022692"/>
    </source>
</evidence>
<sequence length="384" mass="41012">MPDFVPLEADDDADELLFRAAHRSHSGRGGASSSYGYAPRRQPSSPLPQPSPSAAAIRANVTAAAKVAAEGHRANERGEFALAARRFEEAFALAPEGGGAAEEDIKAGFLLSAANMNLKAGELAQAREGYWQLLARPRLSIKVRQACEEKLRFAAAEEEKQHAVEQRRIAEAAVRASWRPTLIDQETEAERVLRAAAERREAEEAERELAARLAEEERRHEEEERRLLEQLEGEERAALEAEAAAQAIAALQLARLRGEAWRASLIDDAAFSSLVALLDDLPGMTTVQMSAALGALMGEGPQGALVAAAAYGGPSALMMGLIGLVGYRSSESGEEDEGDEDDVGGFGGRLVMSVQMGLGAAAVALLAHTAQRLQGSLAKREERA</sequence>
<dbReference type="AlphaFoldDB" id="A0A0M0JR01"/>
<dbReference type="Pfam" id="PF02417">
    <property type="entry name" value="Chromate_transp"/>
    <property type="match status" value="1"/>
</dbReference>
<keyword evidence="6" id="KW-0472">Membrane</keyword>